<protein>
    <submittedName>
        <fullName evidence="1">Uncharacterized protein</fullName>
    </submittedName>
</protein>
<dbReference type="Proteomes" id="UP000326396">
    <property type="component" value="Linkage Group LG10"/>
</dbReference>
<reference evidence="1 2" key="1">
    <citation type="submission" date="2019-05" db="EMBL/GenBank/DDBJ databases">
        <title>Mikania micrantha, genome provides insights into the molecular mechanism of rapid growth.</title>
        <authorList>
            <person name="Liu B."/>
        </authorList>
    </citation>
    <scope>NUCLEOTIDE SEQUENCE [LARGE SCALE GENOMIC DNA]</scope>
    <source>
        <strain evidence="1">NLD-2019</strain>
        <tissue evidence="1">Leaf</tissue>
    </source>
</reference>
<dbReference type="OrthoDB" id="1678020at2759"/>
<evidence type="ECO:0000313" key="2">
    <source>
        <dbReference type="Proteomes" id="UP000326396"/>
    </source>
</evidence>
<organism evidence="1 2">
    <name type="scientific">Mikania micrantha</name>
    <name type="common">bitter vine</name>
    <dbReference type="NCBI Taxonomy" id="192012"/>
    <lineage>
        <taxon>Eukaryota</taxon>
        <taxon>Viridiplantae</taxon>
        <taxon>Streptophyta</taxon>
        <taxon>Embryophyta</taxon>
        <taxon>Tracheophyta</taxon>
        <taxon>Spermatophyta</taxon>
        <taxon>Magnoliopsida</taxon>
        <taxon>eudicotyledons</taxon>
        <taxon>Gunneridae</taxon>
        <taxon>Pentapetalae</taxon>
        <taxon>asterids</taxon>
        <taxon>campanulids</taxon>
        <taxon>Asterales</taxon>
        <taxon>Asteraceae</taxon>
        <taxon>Asteroideae</taxon>
        <taxon>Heliantheae alliance</taxon>
        <taxon>Eupatorieae</taxon>
        <taxon>Mikania</taxon>
    </lineage>
</organism>
<sequence>MAFHVACPITCRRICNCDLGFPPELRSETGRNEFLEAAARVEAIFTNPGLIYGKPKTVQVLVPKVVVMPPATKTTVAPSIVATNVAAVVDGDRATVASASADDYACRFESGEMTVVS</sequence>
<comment type="caution">
    <text evidence="1">The sequence shown here is derived from an EMBL/GenBank/DDBJ whole genome shotgun (WGS) entry which is preliminary data.</text>
</comment>
<name>A0A5N6PTQ8_9ASTR</name>
<dbReference type="AlphaFoldDB" id="A0A5N6PTQ8"/>
<dbReference type="EMBL" id="SZYD01000002">
    <property type="protein sequence ID" value="KAD7116934.1"/>
    <property type="molecule type" value="Genomic_DNA"/>
</dbReference>
<accession>A0A5N6PTQ8</accession>
<keyword evidence="2" id="KW-1185">Reference proteome</keyword>
<evidence type="ECO:0000313" key="1">
    <source>
        <dbReference type="EMBL" id="KAD7116934.1"/>
    </source>
</evidence>
<gene>
    <name evidence="1" type="ORF">E3N88_04202</name>
</gene>
<proteinExistence type="predicted"/>